<accession>A0A9D0ZKC2</accession>
<protein>
    <submittedName>
        <fullName evidence="1">Uncharacterized protein</fullName>
    </submittedName>
</protein>
<name>A0A9D0ZKC2_9FIRM</name>
<dbReference type="AlphaFoldDB" id="A0A9D0ZKC2"/>
<dbReference type="EMBL" id="DVFZ01000038">
    <property type="protein sequence ID" value="HIQ82233.1"/>
    <property type="molecule type" value="Genomic_DNA"/>
</dbReference>
<proteinExistence type="predicted"/>
<evidence type="ECO:0000313" key="2">
    <source>
        <dbReference type="Proteomes" id="UP000824260"/>
    </source>
</evidence>
<gene>
    <name evidence="1" type="ORF">IAA52_03940</name>
</gene>
<evidence type="ECO:0000313" key="1">
    <source>
        <dbReference type="EMBL" id="HIQ82233.1"/>
    </source>
</evidence>
<organism evidence="1 2">
    <name type="scientific">Candidatus Pullichristensenella stercorigallinarum</name>
    <dbReference type="NCBI Taxonomy" id="2840909"/>
    <lineage>
        <taxon>Bacteria</taxon>
        <taxon>Bacillati</taxon>
        <taxon>Bacillota</taxon>
        <taxon>Clostridia</taxon>
        <taxon>Candidatus Pullichristensenella</taxon>
    </lineage>
</organism>
<reference evidence="1" key="1">
    <citation type="submission" date="2020-10" db="EMBL/GenBank/DDBJ databases">
        <authorList>
            <person name="Gilroy R."/>
        </authorList>
    </citation>
    <scope>NUCLEOTIDE SEQUENCE</scope>
    <source>
        <strain evidence="1">ChiSjej6B24-2974</strain>
    </source>
</reference>
<reference evidence="1" key="2">
    <citation type="journal article" date="2021" name="PeerJ">
        <title>Extensive microbial diversity within the chicken gut microbiome revealed by metagenomics and culture.</title>
        <authorList>
            <person name="Gilroy R."/>
            <person name="Ravi A."/>
            <person name="Getino M."/>
            <person name="Pursley I."/>
            <person name="Horton D.L."/>
            <person name="Alikhan N.F."/>
            <person name="Baker D."/>
            <person name="Gharbi K."/>
            <person name="Hall N."/>
            <person name="Watson M."/>
            <person name="Adriaenssens E.M."/>
            <person name="Foster-Nyarko E."/>
            <person name="Jarju S."/>
            <person name="Secka A."/>
            <person name="Antonio M."/>
            <person name="Oren A."/>
            <person name="Chaudhuri R.R."/>
            <person name="La Ragione R."/>
            <person name="Hildebrand F."/>
            <person name="Pallen M.J."/>
        </authorList>
    </citation>
    <scope>NUCLEOTIDE SEQUENCE</scope>
    <source>
        <strain evidence="1">ChiSjej6B24-2974</strain>
    </source>
</reference>
<dbReference type="Proteomes" id="UP000824260">
    <property type="component" value="Unassembled WGS sequence"/>
</dbReference>
<sequence length="172" mass="19300">MTERAIQRLEDLKARQRVGEHMACPRCGMDVMKTPVHTNALSRAADVYICDACGSTEAILAYMHQSSPLSGWAAFRPKRLPCDLHARPASEALPEIVGRQMAELTRIYKLCRDDPDNAEWYRLEAFESCPGLTELWSQPFQANYRACDGTVVVRLKTDEAGNIQMAANIIDK</sequence>
<comment type="caution">
    <text evidence="1">The sequence shown here is derived from an EMBL/GenBank/DDBJ whole genome shotgun (WGS) entry which is preliminary data.</text>
</comment>